<evidence type="ECO:0000256" key="5">
    <source>
        <dbReference type="SAM" id="MobiDB-lite"/>
    </source>
</evidence>
<feature type="region of interest" description="Disordered" evidence="5">
    <location>
        <begin position="462"/>
        <end position="511"/>
    </location>
</feature>
<feature type="transmembrane region" description="Helical" evidence="6">
    <location>
        <begin position="226"/>
        <end position="248"/>
    </location>
</feature>
<dbReference type="OrthoDB" id="9908819at2759"/>
<dbReference type="Proteomes" id="UP000829720">
    <property type="component" value="Unassembled WGS sequence"/>
</dbReference>
<evidence type="ECO:0000256" key="2">
    <source>
        <dbReference type="ARBA" id="ARBA00022729"/>
    </source>
</evidence>
<organism evidence="10 11">
    <name type="scientific">Albula goreensis</name>
    <dbReference type="NCBI Taxonomy" id="1534307"/>
    <lineage>
        <taxon>Eukaryota</taxon>
        <taxon>Metazoa</taxon>
        <taxon>Chordata</taxon>
        <taxon>Craniata</taxon>
        <taxon>Vertebrata</taxon>
        <taxon>Euteleostomi</taxon>
        <taxon>Actinopterygii</taxon>
        <taxon>Neopterygii</taxon>
        <taxon>Teleostei</taxon>
        <taxon>Albuliformes</taxon>
        <taxon>Albulidae</taxon>
        <taxon>Albula</taxon>
    </lineage>
</organism>
<feature type="compositionally biased region" description="Polar residues" evidence="5">
    <location>
        <begin position="322"/>
        <end position="336"/>
    </location>
</feature>
<comment type="caution">
    <text evidence="10">The sequence shown here is derived from an EMBL/GenBank/DDBJ whole genome shotgun (WGS) entry which is preliminary data.</text>
</comment>
<evidence type="ECO:0000259" key="8">
    <source>
        <dbReference type="Pfam" id="PF01108"/>
    </source>
</evidence>
<comment type="similarity">
    <text evidence="1">Belongs to the type II cytokine receptor family.</text>
</comment>
<keyword evidence="6" id="KW-1133">Transmembrane helix</keyword>
<dbReference type="Gene3D" id="2.60.40.10">
    <property type="entry name" value="Immunoglobulins"/>
    <property type="match status" value="1"/>
</dbReference>
<feature type="domain" description="Interferon/interleukin receptor" evidence="9">
    <location>
        <begin position="122"/>
        <end position="209"/>
    </location>
</feature>
<dbReference type="Pfam" id="PF09294">
    <property type="entry name" value="Interfer-bind"/>
    <property type="match status" value="1"/>
</dbReference>
<proteinExistence type="inferred from homology"/>
<keyword evidence="2 7" id="KW-0732">Signal</keyword>
<dbReference type="PANTHER" id="PTHR20859:SF53">
    <property type="entry name" value="INTERLEUKIN-22 RECEPTOR SUBUNIT ALPHA-1"/>
    <property type="match status" value="1"/>
</dbReference>
<dbReference type="InterPro" id="IPR036116">
    <property type="entry name" value="FN3_sf"/>
</dbReference>
<sequence>MDMRAGTAVLLALIATVIGDGVLPKAECAEKSLVCFKSRDFHNILHWKEPSSTMAKPVLYSVQYKIYGEEGWSDKKECQNITALSCDLTEETNNIREHYYARVTANCVVIGCSKRFSPLQNTVLGPPTVSISRGLRSLNLTVKMPTGPDNKTAVGDYIPSSRVTYLVNLTHHGWTDTVRTNSSQIHFNHLEKNQKYQLSVQYVLISKRQSEALKVVARTLDDPESLTIIIIVSVLLAALILLSVLLGVCQMSVRRKSPIPVSLNLADSGRSLPPLQYPAESITALEVYTHVTPVSVCKNPSPYTPQDATADPGEEPWHCQSYLGQQGEPSERSNSIRSSTNYSLVFVQPAGTSEGAGRASDPVGGERNSTPQVLTLTSDHSVTSGALGKICLPFGVAAEDSSAGEETGPLMLEVFRRSDGGLEVTNLLSLLKPEEEWPGAANGGMLVGVRTDTGVAVKEGGTSYLPNQAPPPPCAGPPVGSSYQRPQLPNPSWTGAPPRVPTSPARTKGTVWGKGQLFCPPWWWM</sequence>
<feature type="region of interest" description="Disordered" evidence="5">
    <location>
        <begin position="298"/>
        <end position="336"/>
    </location>
</feature>
<keyword evidence="4" id="KW-0675">Receptor</keyword>
<feature type="chain" id="PRO_5035757276" description="Fibronectin type-III domain-containing protein" evidence="7">
    <location>
        <begin position="20"/>
        <end position="525"/>
    </location>
</feature>
<name>A0A8T3DBH5_9TELE</name>
<dbReference type="GO" id="GO:0004896">
    <property type="term" value="F:cytokine receptor activity"/>
    <property type="evidence" value="ECO:0007669"/>
    <property type="project" value="TreeGrafter"/>
</dbReference>
<dbReference type="Pfam" id="PF01108">
    <property type="entry name" value="Tissue_fac"/>
    <property type="match status" value="1"/>
</dbReference>
<evidence type="ECO:0000256" key="6">
    <source>
        <dbReference type="SAM" id="Phobius"/>
    </source>
</evidence>
<dbReference type="EMBL" id="JAERUA010000010">
    <property type="protein sequence ID" value="KAI1894839.1"/>
    <property type="molecule type" value="Genomic_DNA"/>
</dbReference>
<keyword evidence="11" id="KW-1185">Reference proteome</keyword>
<protein>
    <recommendedName>
        <fullName evidence="12">Fibronectin type-III domain-containing protein</fullName>
    </recommendedName>
</protein>
<evidence type="ECO:0000313" key="10">
    <source>
        <dbReference type="EMBL" id="KAI1894839.1"/>
    </source>
</evidence>
<keyword evidence="6" id="KW-0472">Membrane</keyword>
<feature type="signal peptide" evidence="7">
    <location>
        <begin position="1"/>
        <end position="19"/>
    </location>
</feature>
<dbReference type="InterPro" id="IPR013783">
    <property type="entry name" value="Ig-like_fold"/>
</dbReference>
<dbReference type="PANTHER" id="PTHR20859">
    <property type="entry name" value="INTERFERON/INTERLEUKIN RECEPTOR"/>
    <property type="match status" value="1"/>
</dbReference>
<keyword evidence="3" id="KW-1015">Disulfide bond</keyword>
<feature type="domain" description="Fibronectin type-III" evidence="8">
    <location>
        <begin position="27"/>
        <end position="106"/>
    </location>
</feature>
<evidence type="ECO:0000256" key="7">
    <source>
        <dbReference type="SAM" id="SignalP"/>
    </source>
</evidence>
<evidence type="ECO:0000313" key="11">
    <source>
        <dbReference type="Proteomes" id="UP000829720"/>
    </source>
</evidence>
<dbReference type="FunFam" id="2.60.40.10:FF:000348">
    <property type="entry name" value="Interleukin 20 receptor subunit alpha"/>
    <property type="match status" value="1"/>
</dbReference>
<gene>
    <name evidence="10" type="ORF">AGOR_G00119880</name>
</gene>
<feature type="compositionally biased region" description="Polar residues" evidence="5">
    <location>
        <begin position="481"/>
        <end position="493"/>
    </location>
</feature>
<dbReference type="GO" id="GO:0005886">
    <property type="term" value="C:plasma membrane"/>
    <property type="evidence" value="ECO:0007669"/>
    <property type="project" value="TreeGrafter"/>
</dbReference>
<dbReference type="InterPro" id="IPR050650">
    <property type="entry name" value="Type-II_Cytokine-TF_Rcpt"/>
</dbReference>
<keyword evidence="6" id="KW-0812">Transmembrane</keyword>
<reference evidence="10" key="1">
    <citation type="submission" date="2021-01" db="EMBL/GenBank/DDBJ databases">
        <authorList>
            <person name="Zahm M."/>
            <person name="Roques C."/>
            <person name="Cabau C."/>
            <person name="Klopp C."/>
            <person name="Donnadieu C."/>
            <person name="Jouanno E."/>
            <person name="Lampietro C."/>
            <person name="Louis A."/>
            <person name="Herpin A."/>
            <person name="Echchiki A."/>
            <person name="Berthelot C."/>
            <person name="Parey E."/>
            <person name="Roest-Crollius H."/>
            <person name="Braasch I."/>
            <person name="Postlethwait J."/>
            <person name="Bobe J."/>
            <person name="Montfort J."/>
            <person name="Bouchez O."/>
            <person name="Begum T."/>
            <person name="Mejri S."/>
            <person name="Adams A."/>
            <person name="Chen W.-J."/>
            <person name="Guiguen Y."/>
        </authorList>
    </citation>
    <scope>NUCLEOTIDE SEQUENCE</scope>
    <source>
        <tissue evidence="10">Blood</tissue>
    </source>
</reference>
<evidence type="ECO:0000256" key="1">
    <source>
        <dbReference type="ARBA" id="ARBA00005399"/>
    </source>
</evidence>
<evidence type="ECO:0000259" key="9">
    <source>
        <dbReference type="Pfam" id="PF09294"/>
    </source>
</evidence>
<dbReference type="SUPFAM" id="SSF49265">
    <property type="entry name" value="Fibronectin type III"/>
    <property type="match status" value="2"/>
</dbReference>
<dbReference type="InterPro" id="IPR003961">
    <property type="entry name" value="FN3_dom"/>
</dbReference>
<evidence type="ECO:0000256" key="3">
    <source>
        <dbReference type="ARBA" id="ARBA00023157"/>
    </source>
</evidence>
<evidence type="ECO:0008006" key="12">
    <source>
        <dbReference type="Google" id="ProtNLM"/>
    </source>
</evidence>
<accession>A0A8T3DBH5</accession>
<evidence type="ECO:0000256" key="4">
    <source>
        <dbReference type="ARBA" id="ARBA00023170"/>
    </source>
</evidence>
<dbReference type="AlphaFoldDB" id="A0A8T3DBH5"/>
<dbReference type="InterPro" id="IPR015373">
    <property type="entry name" value="Interferon/interleukin_rcp_dom"/>
</dbReference>